<proteinExistence type="predicted"/>
<protein>
    <submittedName>
        <fullName evidence="1">Uncharacterized protein</fullName>
    </submittedName>
</protein>
<keyword evidence="2" id="KW-1185">Reference proteome</keyword>
<accession>A0ABW5LYT1</accession>
<reference evidence="2" key="1">
    <citation type="journal article" date="2019" name="Int. J. Syst. Evol. Microbiol.">
        <title>The Global Catalogue of Microorganisms (GCM) 10K type strain sequencing project: providing services to taxonomists for standard genome sequencing and annotation.</title>
        <authorList>
            <consortium name="The Broad Institute Genomics Platform"/>
            <consortium name="The Broad Institute Genome Sequencing Center for Infectious Disease"/>
            <person name="Wu L."/>
            <person name="Ma J."/>
        </authorList>
    </citation>
    <scope>NUCLEOTIDE SEQUENCE [LARGE SCALE GENOMIC DNA]</scope>
    <source>
        <strain evidence="2">KCTC 42805</strain>
    </source>
</reference>
<dbReference type="Proteomes" id="UP001597469">
    <property type="component" value="Unassembled WGS sequence"/>
</dbReference>
<dbReference type="RefSeq" id="WP_381519808.1">
    <property type="nucleotide sequence ID" value="NZ_JBHULN010000002.1"/>
</dbReference>
<organism evidence="1 2">
    <name type="scientific">Spirosoma soli</name>
    <dbReference type="NCBI Taxonomy" id="1770529"/>
    <lineage>
        <taxon>Bacteria</taxon>
        <taxon>Pseudomonadati</taxon>
        <taxon>Bacteroidota</taxon>
        <taxon>Cytophagia</taxon>
        <taxon>Cytophagales</taxon>
        <taxon>Cytophagaceae</taxon>
        <taxon>Spirosoma</taxon>
    </lineage>
</organism>
<gene>
    <name evidence="1" type="ORF">ACFSUS_04745</name>
</gene>
<evidence type="ECO:0000313" key="1">
    <source>
        <dbReference type="EMBL" id="MFD2569930.1"/>
    </source>
</evidence>
<comment type="caution">
    <text evidence="1">The sequence shown here is derived from an EMBL/GenBank/DDBJ whole genome shotgun (WGS) entry which is preliminary data.</text>
</comment>
<name>A0ABW5LYT1_9BACT</name>
<dbReference type="EMBL" id="JBHULN010000002">
    <property type="protein sequence ID" value="MFD2569930.1"/>
    <property type="molecule type" value="Genomic_DNA"/>
</dbReference>
<evidence type="ECO:0000313" key="2">
    <source>
        <dbReference type="Proteomes" id="UP001597469"/>
    </source>
</evidence>
<sequence length="233" mass="25876">MSEPFTPNVRGASRELGFVRRFTSVLRSLEKGSIIFLYPHHLLNKSGWLVLLASLIFTANSQAQTHDLRLENTKPQAMLAINRVIRIQNNHLPVNQRTEDCPTITNTNITALSVCSGQLVDGLQVNTSATNPPYVIEFVRFDSAQANPYLGKNGVHLGEIHPFDGKATATDVPFPENTTVVDKVYYVYACLKPEPDISVCSPFALITVTINPRLTTCLPLVIRKTKRAFSAQR</sequence>